<dbReference type="PANTHER" id="PTHR33121:SF71">
    <property type="entry name" value="OXYGEN SENSOR PROTEIN DOSP"/>
    <property type="match status" value="1"/>
</dbReference>
<dbReference type="InterPro" id="IPR035919">
    <property type="entry name" value="EAL_sf"/>
</dbReference>
<evidence type="ECO:0000256" key="3">
    <source>
        <dbReference type="PROSITE-ProRule" id="PRU00169"/>
    </source>
</evidence>
<dbReference type="PATRIC" id="fig|754477.3.peg.2038"/>
<protein>
    <submittedName>
        <fullName evidence="7">Diguanylate cyclase/phosphodiesterase (GGDEF &amp; EAL domains) with PAS/PAC sensor(S)</fullName>
    </submittedName>
</protein>
<gene>
    <name evidence="7" type="ordered locus">Q7C_2070</name>
</gene>
<dbReference type="Pfam" id="PF00072">
    <property type="entry name" value="Response_reg"/>
    <property type="match status" value="1"/>
</dbReference>
<dbReference type="GO" id="GO:0071111">
    <property type="term" value="F:cyclic-guanylate-specific phosphodiesterase activity"/>
    <property type="evidence" value="ECO:0007669"/>
    <property type="project" value="InterPro"/>
</dbReference>
<proteinExistence type="predicted"/>
<dbReference type="CDD" id="cd01948">
    <property type="entry name" value="EAL"/>
    <property type="match status" value="1"/>
</dbReference>
<keyword evidence="3" id="KW-0597">Phosphoprotein</keyword>
<dbReference type="SUPFAM" id="SSF141868">
    <property type="entry name" value="EAL domain-like"/>
    <property type="match status" value="1"/>
</dbReference>
<sequence length="721" mass="80858">MGMTEKRLLVLDDDALTGETLKNVAEFAGMCVHVTSSPHDFFTEIDNWAPTHIALDLVMPEMDGVEVLTELSKRQVSAYIMITSGVGQQVLQAAARSASAHGLNIIGVLPKPFSPQHFREVVNAAPQLSDELMSDNARGSKEITVAALQEAIENEQLYVVFQPKVECQSGLLTGFEALARWQHPELGFVSPDQFIAVAEKNNLIDLLTRLVFKKALIWFSGFCQQKAFSNIASTARPLLCSINISVLSLRNLDLFNTLDALCQQYGVAPEQIMLELTETGAMDDAVASLDLLTRLRMRGFQLSIDDFGTGFSSMLQLVRMPFSEVKIDKSFIMTVNHSRESRLVTKAIIDLAHSLDMLVIAEGIEDEPTLAFLQQLGCDKAQGYYIGRPLATSEVDSWLVERMNLVEKLRLERLHALKLLDTPSEQRFDRLTRLAKRLFNVPISLVSLVDSDRQWFKSKVGLDVNETPREYAFCHTTIQHDDAFVVLDASKDPIYRENPLVTGMPYIRFYAGQPITAPTGERLGSFCIIDDKPRFFNEQEVALLKELGTMVEEEIAANMKLAEDHLTGILNRRGFENRAQHMLDLCLKQNMTASLIYIDINNFKRINDQGGHQAGDDALKDFAMLLQQTFRDSDLMARIGGDEFIVMMVNPQGSTSHKEAIERLKNAVQGHNNTVDSSLQLHFSYGIAQTVVTTDYHLPTLYDKADQMMYANKHRPEISDL</sequence>
<dbReference type="SMART" id="SM00052">
    <property type="entry name" value="EAL"/>
    <property type="match status" value="1"/>
</dbReference>
<dbReference type="Pfam" id="PF01590">
    <property type="entry name" value="GAF"/>
    <property type="match status" value="1"/>
</dbReference>
<accession>I1YJW6</accession>
<dbReference type="CDD" id="cd01949">
    <property type="entry name" value="GGDEF"/>
    <property type="match status" value="1"/>
</dbReference>
<name>I1YJW6_METFJ</name>
<dbReference type="STRING" id="754477.Q7C_2070"/>
<dbReference type="SMART" id="SM00267">
    <property type="entry name" value="GGDEF"/>
    <property type="match status" value="1"/>
</dbReference>
<feature type="modified residue" description="4-aspartylphosphate" evidence="3">
    <location>
        <position position="56"/>
    </location>
</feature>
<dbReference type="PROSITE" id="PS50883">
    <property type="entry name" value="EAL"/>
    <property type="match status" value="1"/>
</dbReference>
<feature type="domain" description="Response regulatory" evidence="4">
    <location>
        <begin position="7"/>
        <end position="126"/>
    </location>
</feature>
<dbReference type="GO" id="GO:0016301">
    <property type="term" value="F:kinase activity"/>
    <property type="evidence" value="ECO:0007669"/>
    <property type="project" value="UniProtKB-KW"/>
</dbReference>
<reference evidence="7 8" key="1">
    <citation type="journal article" date="2012" name="J. Bacteriol.">
        <title>Complete genome sequences of Methylophaga sp. strain JAM1 and Methylophaga sp. strain JAM7.</title>
        <authorList>
            <person name="Villeneuve C."/>
            <person name="Martineau C."/>
            <person name="Mauffrey F."/>
            <person name="Villemur R."/>
        </authorList>
    </citation>
    <scope>NUCLEOTIDE SEQUENCE [LARGE SCALE GENOMIC DNA]</scope>
    <source>
        <strain evidence="7 8">JAM7</strain>
    </source>
</reference>
<dbReference type="InterPro" id="IPR001789">
    <property type="entry name" value="Sig_transdc_resp-reg_receiver"/>
</dbReference>
<dbReference type="PROSITE" id="PS50887">
    <property type="entry name" value="GGDEF"/>
    <property type="match status" value="1"/>
</dbReference>
<feature type="domain" description="GGDEF" evidence="6">
    <location>
        <begin position="591"/>
        <end position="721"/>
    </location>
</feature>
<dbReference type="eggNOG" id="COG2200">
    <property type="taxonomic scope" value="Bacteria"/>
</dbReference>
<dbReference type="InterPro" id="IPR029787">
    <property type="entry name" value="Nucleotide_cyclase"/>
</dbReference>
<feature type="domain" description="EAL" evidence="5">
    <location>
        <begin position="141"/>
        <end position="403"/>
    </location>
</feature>
<dbReference type="HOGENOM" id="CLU_023349_0_0_6"/>
<dbReference type="SMART" id="SM00065">
    <property type="entry name" value="GAF"/>
    <property type="match status" value="1"/>
</dbReference>
<evidence type="ECO:0000256" key="1">
    <source>
        <dbReference type="ARBA" id="ARBA00022679"/>
    </source>
</evidence>
<dbReference type="SUPFAM" id="SSF55073">
    <property type="entry name" value="Nucleotide cyclase"/>
    <property type="match status" value="1"/>
</dbReference>
<evidence type="ECO:0000313" key="7">
    <source>
        <dbReference type="EMBL" id="AFJ03209.1"/>
    </source>
</evidence>
<evidence type="ECO:0000259" key="6">
    <source>
        <dbReference type="PROSITE" id="PS50887"/>
    </source>
</evidence>
<dbReference type="InterPro" id="IPR001633">
    <property type="entry name" value="EAL_dom"/>
</dbReference>
<dbReference type="AlphaFoldDB" id="I1YJW6"/>
<dbReference type="SMART" id="SM00448">
    <property type="entry name" value="REC"/>
    <property type="match status" value="1"/>
</dbReference>
<dbReference type="SUPFAM" id="SSF52172">
    <property type="entry name" value="CheY-like"/>
    <property type="match status" value="1"/>
</dbReference>
<dbReference type="Pfam" id="PF00563">
    <property type="entry name" value="EAL"/>
    <property type="match status" value="1"/>
</dbReference>
<evidence type="ECO:0000313" key="8">
    <source>
        <dbReference type="Proteomes" id="UP000009145"/>
    </source>
</evidence>
<dbReference type="SUPFAM" id="SSF55781">
    <property type="entry name" value="GAF domain-like"/>
    <property type="match status" value="1"/>
</dbReference>
<dbReference type="InterPro" id="IPR029016">
    <property type="entry name" value="GAF-like_dom_sf"/>
</dbReference>
<evidence type="ECO:0000256" key="2">
    <source>
        <dbReference type="ARBA" id="ARBA00022777"/>
    </source>
</evidence>
<dbReference type="InterPro" id="IPR011006">
    <property type="entry name" value="CheY-like_superfamily"/>
</dbReference>
<dbReference type="PROSITE" id="PS50110">
    <property type="entry name" value="RESPONSE_REGULATORY"/>
    <property type="match status" value="1"/>
</dbReference>
<dbReference type="InterPro" id="IPR003018">
    <property type="entry name" value="GAF"/>
</dbReference>
<dbReference type="NCBIfam" id="TIGR00254">
    <property type="entry name" value="GGDEF"/>
    <property type="match status" value="1"/>
</dbReference>
<dbReference type="Pfam" id="PF00990">
    <property type="entry name" value="GGDEF"/>
    <property type="match status" value="1"/>
</dbReference>
<dbReference type="Gene3D" id="3.40.50.2300">
    <property type="match status" value="1"/>
</dbReference>
<dbReference type="EMBL" id="CP003380">
    <property type="protein sequence ID" value="AFJ03209.1"/>
    <property type="molecule type" value="Genomic_DNA"/>
</dbReference>
<dbReference type="InterPro" id="IPR050706">
    <property type="entry name" value="Cyclic-di-GMP_PDE-like"/>
</dbReference>
<dbReference type="eggNOG" id="COG3706">
    <property type="taxonomic scope" value="Bacteria"/>
</dbReference>
<evidence type="ECO:0000259" key="5">
    <source>
        <dbReference type="PROSITE" id="PS50883"/>
    </source>
</evidence>
<keyword evidence="8" id="KW-1185">Reference proteome</keyword>
<dbReference type="InterPro" id="IPR043128">
    <property type="entry name" value="Rev_trsase/Diguanyl_cyclase"/>
</dbReference>
<dbReference type="KEGG" id="mec:Q7C_2070"/>
<keyword evidence="2" id="KW-0418">Kinase</keyword>
<dbReference type="Gene3D" id="3.20.20.450">
    <property type="entry name" value="EAL domain"/>
    <property type="match status" value="1"/>
</dbReference>
<dbReference type="Gene3D" id="3.30.450.40">
    <property type="match status" value="1"/>
</dbReference>
<dbReference type="Proteomes" id="UP000009145">
    <property type="component" value="Chromosome"/>
</dbReference>
<dbReference type="Gene3D" id="3.30.70.270">
    <property type="match status" value="1"/>
</dbReference>
<organism evidence="7 8">
    <name type="scientific">Methylophaga frappieri (strain ATCC BAA-2434 / DSM 25690 / JAM7)</name>
    <dbReference type="NCBI Taxonomy" id="754477"/>
    <lineage>
        <taxon>Bacteria</taxon>
        <taxon>Pseudomonadati</taxon>
        <taxon>Pseudomonadota</taxon>
        <taxon>Gammaproteobacteria</taxon>
        <taxon>Thiotrichales</taxon>
        <taxon>Piscirickettsiaceae</taxon>
        <taxon>Methylophaga</taxon>
    </lineage>
</organism>
<keyword evidence="1" id="KW-0808">Transferase</keyword>
<dbReference type="GO" id="GO:0000160">
    <property type="term" value="P:phosphorelay signal transduction system"/>
    <property type="evidence" value="ECO:0007669"/>
    <property type="project" value="InterPro"/>
</dbReference>
<evidence type="ECO:0000259" key="4">
    <source>
        <dbReference type="PROSITE" id="PS50110"/>
    </source>
</evidence>
<dbReference type="InterPro" id="IPR000160">
    <property type="entry name" value="GGDEF_dom"/>
</dbReference>
<dbReference type="PANTHER" id="PTHR33121">
    <property type="entry name" value="CYCLIC DI-GMP PHOSPHODIESTERASE PDEF"/>
    <property type="match status" value="1"/>
</dbReference>